<comment type="caution">
    <text evidence="11">The sequence shown here is derived from an EMBL/GenBank/DDBJ whole genome shotgun (WGS) entry which is preliminary data.</text>
</comment>
<evidence type="ECO:0000256" key="6">
    <source>
        <dbReference type="ARBA" id="ARBA00023054"/>
    </source>
</evidence>
<dbReference type="GO" id="GO:0005856">
    <property type="term" value="C:cytoskeleton"/>
    <property type="evidence" value="ECO:0007669"/>
    <property type="project" value="UniProtKB-SubCell"/>
</dbReference>
<evidence type="ECO:0000256" key="8">
    <source>
        <dbReference type="ARBA" id="ARBA00023273"/>
    </source>
</evidence>
<evidence type="ECO:0000313" key="11">
    <source>
        <dbReference type="EMBL" id="KAK7072205.1"/>
    </source>
</evidence>
<feature type="region of interest" description="Disordered" evidence="10">
    <location>
        <begin position="140"/>
        <end position="176"/>
    </location>
</feature>
<dbReference type="PANTHER" id="PTHR14885:SF3">
    <property type="entry name" value="CILIA- AND FLAGELLA-ASSOCIATED PROTEIN 44"/>
    <property type="match status" value="1"/>
</dbReference>
<dbReference type="PANTHER" id="PTHR14885">
    <property type="entry name" value="CILIA- AND FLAGELLA-ASSOCIATED PROTEIN 43-RELATED"/>
    <property type="match status" value="1"/>
</dbReference>
<keyword evidence="12" id="KW-1185">Reference proteome</keyword>
<evidence type="ECO:0000256" key="4">
    <source>
        <dbReference type="ARBA" id="ARBA00022574"/>
    </source>
</evidence>
<feature type="region of interest" description="Disordered" evidence="10">
    <location>
        <begin position="252"/>
        <end position="273"/>
    </location>
</feature>
<keyword evidence="8" id="KW-0966">Cell projection</keyword>
<keyword evidence="4" id="KW-0853">WD repeat</keyword>
<dbReference type="Proteomes" id="UP001381693">
    <property type="component" value="Unassembled WGS sequence"/>
</dbReference>
<evidence type="ECO:0000256" key="5">
    <source>
        <dbReference type="ARBA" id="ARBA00022737"/>
    </source>
</evidence>
<protein>
    <submittedName>
        <fullName evidence="11">Uncharacterized protein</fullName>
    </submittedName>
</protein>
<keyword evidence="5" id="KW-0677">Repeat</keyword>
<keyword evidence="7" id="KW-0206">Cytoskeleton</keyword>
<keyword evidence="3" id="KW-0963">Cytoplasm</keyword>
<evidence type="ECO:0000256" key="2">
    <source>
        <dbReference type="ARBA" id="ARBA00004245"/>
    </source>
</evidence>
<feature type="non-terminal residue" evidence="11">
    <location>
        <position position="315"/>
    </location>
</feature>
<evidence type="ECO:0000256" key="7">
    <source>
        <dbReference type="ARBA" id="ARBA00023212"/>
    </source>
</evidence>
<evidence type="ECO:0000256" key="1">
    <source>
        <dbReference type="ARBA" id="ARBA00004138"/>
    </source>
</evidence>
<accession>A0AAN9A4L2</accession>
<organism evidence="11 12">
    <name type="scientific">Halocaridina rubra</name>
    <name type="common">Hawaiian red shrimp</name>
    <dbReference type="NCBI Taxonomy" id="373956"/>
    <lineage>
        <taxon>Eukaryota</taxon>
        <taxon>Metazoa</taxon>
        <taxon>Ecdysozoa</taxon>
        <taxon>Arthropoda</taxon>
        <taxon>Crustacea</taxon>
        <taxon>Multicrustacea</taxon>
        <taxon>Malacostraca</taxon>
        <taxon>Eumalacostraca</taxon>
        <taxon>Eucarida</taxon>
        <taxon>Decapoda</taxon>
        <taxon>Pleocyemata</taxon>
        <taxon>Caridea</taxon>
        <taxon>Atyoidea</taxon>
        <taxon>Atyidae</taxon>
        <taxon>Halocaridina</taxon>
    </lineage>
</organism>
<evidence type="ECO:0000256" key="9">
    <source>
        <dbReference type="SAM" id="Coils"/>
    </source>
</evidence>
<name>A0AAN9A4L2_HALRR</name>
<feature type="region of interest" description="Disordered" evidence="10">
    <location>
        <begin position="188"/>
        <end position="238"/>
    </location>
</feature>
<keyword evidence="6 9" id="KW-0175">Coiled coil</keyword>
<proteinExistence type="predicted"/>
<feature type="region of interest" description="Disordered" evidence="10">
    <location>
        <begin position="1"/>
        <end position="40"/>
    </location>
</feature>
<gene>
    <name evidence="11" type="ORF">SK128_021149</name>
</gene>
<dbReference type="GO" id="GO:0005929">
    <property type="term" value="C:cilium"/>
    <property type="evidence" value="ECO:0007669"/>
    <property type="project" value="UniProtKB-SubCell"/>
</dbReference>
<evidence type="ECO:0000313" key="12">
    <source>
        <dbReference type="Proteomes" id="UP001381693"/>
    </source>
</evidence>
<dbReference type="AlphaFoldDB" id="A0AAN9A4L2"/>
<evidence type="ECO:0000256" key="10">
    <source>
        <dbReference type="SAM" id="MobiDB-lite"/>
    </source>
</evidence>
<feature type="compositionally biased region" description="Polar residues" evidence="10">
    <location>
        <begin position="200"/>
        <end position="209"/>
    </location>
</feature>
<evidence type="ECO:0000256" key="3">
    <source>
        <dbReference type="ARBA" id="ARBA00022490"/>
    </source>
</evidence>
<sequence length="315" mass="34755">MITAPEPSKSKVQEAVETIKSPGTEINDGGAEGNEGAGKEQDIDLNEDLYSKLLYPQLELNNRERVERQLVLIQFMTRKLKDAFNTKYFGVHQRKGKVIEEVQRLTKRKRQLKEELAAVKQEQGGKEGVGKGMGLSVGGIGIGGDGGSSRSMSDSGRPASALQEAFDDDDYDPRWMPEERPELLLQVDDSEVSTEEIMSGGTNTPSTARAASRVAGEEERQSPSSARTPTVPPSVGSDVSWAESRAAFLAGPHPYKQKATKTPIGPDGRGGKDWTWAEARAWREWRAAQEEEQRKRRAHVNTLNLQLERVTPTIK</sequence>
<feature type="compositionally biased region" description="Low complexity" evidence="10">
    <location>
        <begin position="148"/>
        <end position="157"/>
    </location>
</feature>
<comment type="subcellular location">
    <subcellularLocation>
        <location evidence="1">Cell projection</location>
        <location evidence="1">Cilium</location>
    </subcellularLocation>
    <subcellularLocation>
        <location evidence="2">Cytoplasm</location>
        <location evidence="2">Cytoskeleton</location>
    </subcellularLocation>
</comment>
<dbReference type="EMBL" id="JAXCGZ010013609">
    <property type="protein sequence ID" value="KAK7072205.1"/>
    <property type="molecule type" value="Genomic_DNA"/>
</dbReference>
<feature type="coiled-coil region" evidence="9">
    <location>
        <begin position="95"/>
        <end position="122"/>
    </location>
</feature>
<reference evidence="11 12" key="1">
    <citation type="submission" date="2023-11" db="EMBL/GenBank/DDBJ databases">
        <title>Halocaridina rubra genome assembly.</title>
        <authorList>
            <person name="Smith C."/>
        </authorList>
    </citation>
    <scope>NUCLEOTIDE SEQUENCE [LARGE SCALE GENOMIC DNA]</scope>
    <source>
        <strain evidence="11">EP-1</strain>
        <tissue evidence="11">Whole</tissue>
    </source>
</reference>